<dbReference type="GO" id="GO:0032259">
    <property type="term" value="P:methylation"/>
    <property type="evidence" value="ECO:0007669"/>
    <property type="project" value="UniProtKB-KW"/>
</dbReference>
<sequence length="308" mass="36285">MQQQNVICDFANSDSWVVLSPIEQSIKRKIEAVGTPLKDWDISIYRGVLTGYNEAFIIDTAKRDEILANCQSDEERKKTAELIRPILRGRDIKRYGYEWAELWLIATFPSRHYDIDEYPAVKQYLLSFGIERLEQTGKTHIVNGEKMKARKRTNNKWFETQDNISYWEDFSKPKVVYMEIQTDNPEEGYPFPCYSYDDNRCVVLNTAYIMSSETMDSRYVLGILNSRLGKFLVKLYVTQLQERQFRMLSQYVMKFPIAHPTKEQENEMIRLVHDVLVHQSVTLEKRIDDLAFQIYGLTEIEIKSLISR</sequence>
<comment type="catalytic activity">
    <reaction evidence="4">
        <text>a 2'-deoxyadenosine in DNA + S-adenosyl-L-methionine = an N(6)-methyl-2'-deoxyadenosine in DNA + S-adenosyl-L-homocysteine + H(+)</text>
        <dbReference type="Rhea" id="RHEA:15197"/>
        <dbReference type="Rhea" id="RHEA-COMP:12418"/>
        <dbReference type="Rhea" id="RHEA-COMP:12419"/>
        <dbReference type="ChEBI" id="CHEBI:15378"/>
        <dbReference type="ChEBI" id="CHEBI:57856"/>
        <dbReference type="ChEBI" id="CHEBI:59789"/>
        <dbReference type="ChEBI" id="CHEBI:90615"/>
        <dbReference type="ChEBI" id="CHEBI:90616"/>
        <dbReference type="EC" id="2.1.1.72"/>
    </reaction>
</comment>
<dbReference type="GO" id="GO:0009007">
    <property type="term" value="F:site-specific DNA-methyltransferase (adenine-specific) activity"/>
    <property type="evidence" value="ECO:0007669"/>
    <property type="project" value="UniProtKB-EC"/>
</dbReference>
<evidence type="ECO:0000256" key="3">
    <source>
        <dbReference type="ARBA" id="ARBA00022679"/>
    </source>
</evidence>
<protein>
    <recommendedName>
        <fullName evidence="1">site-specific DNA-methyltransferase (adenine-specific)</fullName>
        <ecNumber evidence="1">2.1.1.72</ecNumber>
    </recommendedName>
</protein>
<evidence type="ECO:0000313" key="7">
    <source>
        <dbReference type="Proteomes" id="UP001179540"/>
    </source>
</evidence>
<evidence type="ECO:0000259" key="5">
    <source>
        <dbReference type="PROSITE" id="PS50965"/>
    </source>
</evidence>
<dbReference type="PROSITE" id="PS50965">
    <property type="entry name" value="NERD"/>
    <property type="match status" value="1"/>
</dbReference>
<dbReference type="Pfam" id="PF12950">
    <property type="entry name" value="TaqI_C"/>
    <property type="match status" value="1"/>
</dbReference>
<dbReference type="PANTHER" id="PTHR33841">
    <property type="entry name" value="DNA METHYLTRANSFERASE YEEA-RELATED"/>
    <property type="match status" value="1"/>
</dbReference>
<proteinExistence type="predicted"/>
<feature type="domain" description="NERD" evidence="5">
    <location>
        <begin position="249"/>
        <end position="308"/>
    </location>
</feature>
<dbReference type="Proteomes" id="UP001179540">
    <property type="component" value="Chromosome"/>
</dbReference>
<dbReference type="AlphaFoldDB" id="A0AAE9X575"/>
<dbReference type="InterPro" id="IPR011528">
    <property type="entry name" value="NERD"/>
</dbReference>
<evidence type="ECO:0000313" key="6">
    <source>
        <dbReference type="EMBL" id="WCF98128.1"/>
    </source>
</evidence>
<organism evidence="6 7">
    <name type="scientific">Porphyromonas gingivalis</name>
    <name type="common">Bacteroides gingivalis</name>
    <dbReference type="NCBI Taxonomy" id="837"/>
    <lineage>
        <taxon>Bacteria</taxon>
        <taxon>Pseudomonadati</taxon>
        <taxon>Bacteroidota</taxon>
        <taxon>Bacteroidia</taxon>
        <taxon>Bacteroidales</taxon>
        <taxon>Porphyromonadaceae</taxon>
        <taxon>Porphyromonas</taxon>
    </lineage>
</organism>
<dbReference type="RefSeq" id="WP_271911822.1">
    <property type="nucleotide sequence ID" value="NZ_CP116613.1"/>
</dbReference>
<keyword evidence="3" id="KW-0808">Transferase</keyword>
<name>A0AAE9X575_PORGN</name>
<accession>A0AAE9X575</accession>
<evidence type="ECO:0000256" key="4">
    <source>
        <dbReference type="ARBA" id="ARBA00047942"/>
    </source>
</evidence>
<dbReference type="PANTHER" id="PTHR33841:SF1">
    <property type="entry name" value="DNA METHYLTRANSFERASE A"/>
    <property type="match status" value="1"/>
</dbReference>
<evidence type="ECO:0000256" key="1">
    <source>
        <dbReference type="ARBA" id="ARBA00011900"/>
    </source>
</evidence>
<reference evidence="6" key="1">
    <citation type="submission" date="2023-01" db="EMBL/GenBank/DDBJ databases">
        <title>Phages are important unrecognized players in the ecology of the oral pathogen Porphyromonas gingivalis.</title>
        <authorList>
            <person name="Matrishin C.B."/>
            <person name="Kauffman K.M."/>
        </authorList>
    </citation>
    <scope>NUCLEOTIDE SEQUENCE</scope>
    <source>
        <strain evidence="6">HG1691old</strain>
    </source>
</reference>
<dbReference type="InterPro" id="IPR025931">
    <property type="entry name" value="TaqI_C"/>
</dbReference>
<evidence type="ECO:0000256" key="2">
    <source>
        <dbReference type="ARBA" id="ARBA00022603"/>
    </source>
</evidence>
<gene>
    <name evidence="6" type="ORF">NY149_06255</name>
</gene>
<keyword evidence="2" id="KW-0489">Methyltransferase</keyword>
<dbReference type="InterPro" id="IPR050953">
    <property type="entry name" value="N4_N6_ade-DNA_methylase"/>
</dbReference>
<dbReference type="EMBL" id="CP116613">
    <property type="protein sequence ID" value="WCF98128.1"/>
    <property type="molecule type" value="Genomic_DNA"/>
</dbReference>
<dbReference type="EC" id="2.1.1.72" evidence="1"/>